<dbReference type="Proteomes" id="UP001217838">
    <property type="component" value="Unassembled WGS sequence"/>
</dbReference>
<keyword evidence="1" id="KW-1133">Transmembrane helix</keyword>
<sequence length="1233" mass="134016">MDRDESSNTRDPRLEAFLTSIGKLAEVVRADDLDPSPLRQDWGAHSRQLDEVRRLVHHDILPAAEAALAAAADPEAPRIRQLCADVLGDAAGLLYAARDHEAARATVTAAARLGTGTEAGALAAEGVRDLENFTQLIRAWWLLRHRRRDEARLLARKLTGLALLPTLVASARIIADAPEPLKRAPVLFSFNGCGVRILGDRDLRDDGTYVTTRYATFIFIPLVPIDAYRVAPADDGYYFLHREPLSRATRTWRWLFLASILVAALSVAVTRYFGSPDYRLGAAIAEIQREEPGADREALLARYEAALAEFPEASVDTALPAIEAIVRLTTADLAEPLTLAEVPRLKRVIRRFEALPRSAHEDQGVRPMLARIEALAAQLGEGTDEALDAQIRLLTDARRLVDAGGAESERLAGRQRALRLALASRIADAWPLRAIRIYAAAADDPQAITAAAALIDRLDDGPSQWLELADAIEAWLAEARDQGSLAAAVERASERLRAARGTLTEPTRAELLAGGDIEALRAALVAAPGDQEIAVALAQAQRGTGDLEGASATLTALGAPGRLVLGSQVALAGVWSELGRADEAESLLRQVLIDRLPAFEDARAAYVEARTGEIDRFVERARAGDLPPDLAQTMERAPEAEQSVIFTRWVEERLGESSKLAPLLTAYTAAADVVPVALLLGTIQLQRAGRLEGEARAAALNAAEQTFLSIQAEAEGVPSYHLGLGEIYHRLGKRDEGDREFASLLAANDPEIALQVARAYRGLGMNERARELSEKVHAEAPSPIRESAAMLRSLLASAPEERRTWIERSDLTNLHVRRELRSVEAEELMARGAWAQADRKLAEVLAEYLAEAETQSSSANNAAVTMLNRYQCTGERSMLDDAVRVLEKSRRLDPDNALIVGNLASAVDMLAAVTLASAYIDTHRLPLDGSDATDVLAALGRGRTRTAVNKRVREEPLVQRALDLHRQTAILAPRSPSPYKSEASWFDLAEDVDALRELLARVEGVESLDSSDAVVARERYLRGDDDERGKTTLSTLIGRLDLRIAKLDPRRHGPTLAAATFLRGSYLEAQSNFDGAERALEAADAYHRAHELWPELGSRYDETQALVIAAAHRAARDSSEFGAFWAADFRRTGLINILVTLARAPESANAAALRATPEFGRALASLGERGDDELHLLDWAIATIARDAAQAERTRGALTRESRQLFRRLDARLDPGDVGTSELIAHLAALTGG</sequence>
<feature type="transmembrane region" description="Helical" evidence="1">
    <location>
        <begin position="154"/>
        <end position="175"/>
    </location>
</feature>
<protein>
    <recommendedName>
        <fullName evidence="4">Tetratricopeptide repeat protein</fullName>
    </recommendedName>
</protein>
<keyword evidence="1" id="KW-0812">Transmembrane</keyword>
<keyword evidence="3" id="KW-1185">Reference proteome</keyword>
<evidence type="ECO:0000313" key="3">
    <source>
        <dbReference type="Proteomes" id="UP001217838"/>
    </source>
</evidence>
<reference evidence="2 3" key="1">
    <citation type="submission" date="2022-11" db="EMBL/GenBank/DDBJ databases">
        <title>Minimal conservation of predation-associated metabolite biosynthetic gene clusters underscores biosynthetic potential of Myxococcota including descriptions for ten novel species: Archangium lansinium sp. nov., Myxococcus landrumus sp. nov., Nannocystis bai.</title>
        <authorList>
            <person name="Ahearne A."/>
            <person name="Stevens C."/>
            <person name="Dowd S."/>
        </authorList>
    </citation>
    <scope>NUCLEOTIDE SEQUENCE [LARGE SCALE GENOMIC DNA]</scope>
    <source>
        <strain evidence="2 3">NCELM</strain>
    </source>
</reference>
<dbReference type="InterPro" id="IPR011990">
    <property type="entry name" value="TPR-like_helical_dom_sf"/>
</dbReference>
<name>A0ABT5B1B4_9BACT</name>
<dbReference type="Gene3D" id="1.25.40.10">
    <property type="entry name" value="Tetratricopeptide repeat domain"/>
    <property type="match status" value="1"/>
</dbReference>
<comment type="caution">
    <text evidence="2">The sequence shown here is derived from an EMBL/GenBank/DDBJ whole genome shotgun (WGS) entry which is preliminary data.</text>
</comment>
<dbReference type="RefSeq" id="WP_271996380.1">
    <property type="nucleotide sequence ID" value="NZ_JAQNDN010000003.1"/>
</dbReference>
<dbReference type="SUPFAM" id="SSF48452">
    <property type="entry name" value="TPR-like"/>
    <property type="match status" value="1"/>
</dbReference>
<feature type="transmembrane region" description="Helical" evidence="1">
    <location>
        <begin position="252"/>
        <end position="273"/>
    </location>
</feature>
<feature type="transmembrane region" description="Helical" evidence="1">
    <location>
        <begin position="214"/>
        <end position="231"/>
    </location>
</feature>
<gene>
    <name evidence="2" type="ORF">POL58_08985</name>
</gene>
<proteinExistence type="predicted"/>
<dbReference type="EMBL" id="JAQNDN010000003">
    <property type="protein sequence ID" value="MDC0667871.1"/>
    <property type="molecule type" value="Genomic_DNA"/>
</dbReference>
<accession>A0ABT5B1B4</accession>
<keyword evidence="1" id="KW-0472">Membrane</keyword>
<evidence type="ECO:0000256" key="1">
    <source>
        <dbReference type="SAM" id="Phobius"/>
    </source>
</evidence>
<evidence type="ECO:0000313" key="2">
    <source>
        <dbReference type="EMBL" id="MDC0667871.1"/>
    </source>
</evidence>
<evidence type="ECO:0008006" key="4">
    <source>
        <dbReference type="Google" id="ProtNLM"/>
    </source>
</evidence>
<organism evidence="2 3">
    <name type="scientific">Nannocystis radixulma</name>
    <dbReference type="NCBI Taxonomy" id="2995305"/>
    <lineage>
        <taxon>Bacteria</taxon>
        <taxon>Pseudomonadati</taxon>
        <taxon>Myxococcota</taxon>
        <taxon>Polyangia</taxon>
        <taxon>Nannocystales</taxon>
        <taxon>Nannocystaceae</taxon>
        <taxon>Nannocystis</taxon>
    </lineage>
</organism>